<feature type="transmembrane region" description="Helical" evidence="1">
    <location>
        <begin position="54"/>
        <end position="74"/>
    </location>
</feature>
<feature type="transmembrane region" description="Helical" evidence="1">
    <location>
        <begin position="20"/>
        <end position="42"/>
    </location>
</feature>
<keyword evidence="1" id="KW-0812">Transmembrane</keyword>
<dbReference type="Proteomes" id="UP000283981">
    <property type="component" value="Unassembled WGS sequence"/>
</dbReference>
<evidence type="ECO:0000313" key="3">
    <source>
        <dbReference type="EMBL" id="RHC99508.1"/>
    </source>
</evidence>
<evidence type="ECO:0000256" key="1">
    <source>
        <dbReference type="SAM" id="Phobius"/>
    </source>
</evidence>
<proteinExistence type="predicted"/>
<evidence type="ECO:0000313" key="6">
    <source>
        <dbReference type="Proteomes" id="UP000284472"/>
    </source>
</evidence>
<dbReference type="EMBL" id="QRIS01000096">
    <property type="protein sequence ID" value="RHG76976.1"/>
    <property type="molecule type" value="Genomic_DNA"/>
</dbReference>
<dbReference type="EMBL" id="QSIR01000057">
    <property type="protein sequence ID" value="RHC99508.1"/>
    <property type="molecule type" value="Genomic_DNA"/>
</dbReference>
<dbReference type="EMBL" id="JAJBOM010000019">
    <property type="protein sequence ID" value="MCB5620002.1"/>
    <property type="molecule type" value="Genomic_DNA"/>
</dbReference>
<gene>
    <name evidence="4" type="ORF">DW243_18815</name>
    <name evidence="3" type="ORF">DW812_18100</name>
    <name evidence="2" type="ORF">LIQ08_12715</name>
</gene>
<dbReference type="AlphaFoldDB" id="A0A414CVT9"/>
<feature type="transmembrane region" description="Helical" evidence="1">
    <location>
        <begin position="277"/>
        <end position="295"/>
    </location>
</feature>
<accession>A0A414CVT9</accession>
<reference evidence="2" key="2">
    <citation type="submission" date="2021-10" db="EMBL/GenBank/DDBJ databases">
        <title>Collection of gut derived symbiotic bacterial strains cultured from healthy donors.</title>
        <authorList>
            <person name="Lin H."/>
            <person name="Littmann E."/>
            <person name="Claire K."/>
            <person name="Pamer E."/>
        </authorList>
    </citation>
    <scope>NUCLEOTIDE SEQUENCE</scope>
    <source>
        <strain evidence="2">MSK.23.18</strain>
    </source>
</reference>
<organism evidence="3 6">
    <name type="scientific">Mediterraneibacter gnavus</name>
    <name type="common">Ruminococcus gnavus</name>
    <dbReference type="NCBI Taxonomy" id="33038"/>
    <lineage>
        <taxon>Bacteria</taxon>
        <taxon>Bacillati</taxon>
        <taxon>Bacillota</taxon>
        <taxon>Clostridia</taxon>
        <taxon>Lachnospirales</taxon>
        <taxon>Lachnospiraceae</taxon>
        <taxon>Mediterraneibacter</taxon>
    </lineage>
</organism>
<protein>
    <submittedName>
        <fullName evidence="3">Uncharacterized protein</fullName>
    </submittedName>
</protein>
<comment type="caution">
    <text evidence="3">The sequence shown here is derived from an EMBL/GenBank/DDBJ whole genome shotgun (WGS) entry which is preliminary data.</text>
</comment>
<name>A0A414CVT9_MEDGN</name>
<dbReference type="Proteomes" id="UP001297370">
    <property type="component" value="Unassembled WGS sequence"/>
</dbReference>
<evidence type="ECO:0000313" key="5">
    <source>
        <dbReference type="Proteomes" id="UP000283981"/>
    </source>
</evidence>
<keyword evidence="1" id="KW-0472">Membrane</keyword>
<evidence type="ECO:0000313" key="2">
    <source>
        <dbReference type="EMBL" id="MCB5620002.1"/>
    </source>
</evidence>
<feature type="transmembrane region" description="Helical" evidence="1">
    <location>
        <begin position="254"/>
        <end position="271"/>
    </location>
</feature>
<sequence length="305" mass="35760">MKNEELSLNEIITYAKQKTAVILSSLILSVIGIIVGGIFLLLEGLKITDSKIGFYAILLFLISMATSIVLISHYEKMRSKLINKMDTKSFSVFFDYFTKMKGKKKNFVYYEIKDIFMYGLWQLKDKNPYLKEISEQEECIFDYDSIKTKINKEEFLASSMFRCLTFRKNNVLYRNQIIFLNQEKFIEIIQAYEKILLDKDNHLSEYIRKCYIIEKKYSRDKENAIKNYEGLAKNIGIRERFVNFSSNQRSVRDLKKIFAFIAIVALVLQNVNADLNRIATIVFNVITIVLLLVDVSQRDDEDILH</sequence>
<dbReference type="RefSeq" id="WP_118044256.1">
    <property type="nucleotide sequence ID" value="NZ_JAAIQY010000019.1"/>
</dbReference>
<keyword evidence="1" id="KW-1133">Transmembrane helix</keyword>
<evidence type="ECO:0000313" key="4">
    <source>
        <dbReference type="EMBL" id="RHG76976.1"/>
    </source>
</evidence>
<dbReference type="Proteomes" id="UP000284472">
    <property type="component" value="Unassembled WGS sequence"/>
</dbReference>
<reference evidence="5 6" key="1">
    <citation type="submission" date="2018-08" db="EMBL/GenBank/DDBJ databases">
        <title>A genome reference for cultivated species of the human gut microbiota.</title>
        <authorList>
            <person name="Zou Y."/>
            <person name="Xue W."/>
            <person name="Luo G."/>
        </authorList>
    </citation>
    <scope>NUCLEOTIDE SEQUENCE [LARGE SCALE GENOMIC DNA]</scope>
    <source>
        <strain evidence="4 5">AM21-18</strain>
        <strain evidence="3 6">AM32-6</strain>
    </source>
</reference>